<sequence>MGEIAAGTEEDPMSEEDNLTVPWEDLFSQGIWAPLGCIQRSKTLDRWVSLRCLQASQTASKTVGSLYDAF</sequence>
<dbReference type="AlphaFoldDB" id="A0A314UJW1"/>
<name>A0A314UJW1_PRUYE</name>
<gene>
    <name evidence="1" type="ORF">Pyn_28083</name>
</gene>
<proteinExistence type="predicted"/>
<accession>A0A314UJW1</accession>
<evidence type="ECO:0000313" key="2">
    <source>
        <dbReference type="Proteomes" id="UP000250321"/>
    </source>
</evidence>
<evidence type="ECO:0000313" key="1">
    <source>
        <dbReference type="EMBL" id="PQM37106.1"/>
    </source>
</evidence>
<comment type="caution">
    <text evidence="1">The sequence shown here is derived from an EMBL/GenBank/DDBJ whole genome shotgun (WGS) entry which is preliminary data.</text>
</comment>
<keyword evidence="2" id="KW-1185">Reference proteome</keyword>
<dbReference type="Proteomes" id="UP000250321">
    <property type="component" value="Unassembled WGS sequence"/>
</dbReference>
<reference evidence="1 2" key="1">
    <citation type="submission" date="2018-02" db="EMBL/GenBank/DDBJ databases">
        <title>Draft genome of wild Prunus yedoensis var. nudiflora.</title>
        <authorList>
            <person name="Baek S."/>
            <person name="Kim J.-H."/>
            <person name="Choi K."/>
            <person name="Kim G.-B."/>
            <person name="Cho A."/>
            <person name="Jang H."/>
            <person name="Shin C.-H."/>
            <person name="Yu H.-J."/>
            <person name="Mun J.-H."/>
        </authorList>
    </citation>
    <scope>NUCLEOTIDE SEQUENCE [LARGE SCALE GENOMIC DNA]</scope>
    <source>
        <strain evidence="2">cv. Jeju island</strain>
        <tissue evidence="1">Leaf</tissue>
    </source>
</reference>
<organism evidence="1 2">
    <name type="scientific">Prunus yedoensis var. nudiflora</name>
    <dbReference type="NCBI Taxonomy" id="2094558"/>
    <lineage>
        <taxon>Eukaryota</taxon>
        <taxon>Viridiplantae</taxon>
        <taxon>Streptophyta</taxon>
        <taxon>Embryophyta</taxon>
        <taxon>Tracheophyta</taxon>
        <taxon>Spermatophyta</taxon>
        <taxon>Magnoliopsida</taxon>
        <taxon>eudicotyledons</taxon>
        <taxon>Gunneridae</taxon>
        <taxon>Pentapetalae</taxon>
        <taxon>rosids</taxon>
        <taxon>fabids</taxon>
        <taxon>Rosales</taxon>
        <taxon>Rosaceae</taxon>
        <taxon>Amygdaloideae</taxon>
        <taxon>Amygdaleae</taxon>
        <taxon>Prunus</taxon>
    </lineage>
</organism>
<dbReference type="EMBL" id="PJQY01003488">
    <property type="protein sequence ID" value="PQM37106.1"/>
    <property type="molecule type" value="Genomic_DNA"/>
</dbReference>
<protein>
    <submittedName>
        <fullName evidence="1">Uncharacterized protein</fullName>
    </submittedName>
</protein>